<dbReference type="PIRSF" id="PIRSF035875">
    <property type="entry name" value="RNase_BN"/>
    <property type="match status" value="1"/>
</dbReference>
<sequence length="332" mass="35635">MSASSVKPQVETAPQRDHRSQQADSPTAITIGGWWRIARRLVAANQRENLAVLAAGIGFFAMLSVFPALTAFISFYGIIAEPGGVQQHAALLQPFLPDEGWTLLERHMQRVSGAQNSSLGVGGLLSLAIALWSAGAGLRATMSALNATYREREKRGLIRFYGTAILFTLGVMAVGLLSLGVIVGVPIVLDLLQLGRLGELLVTVLPWLVLLAVVLFAVGALYRFGPSRRSAKMRWLSPGALAATLLWLLFSLGFSIYVAFFGSYNQTYGTLGAVAALLTWFWLSAYALLLGGALNAEAEFETAEDTTVGRDRPMGRREAWVADHVATGDGKG</sequence>
<dbReference type="PANTHER" id="PTHR30213:SF0">
    <property type="entry name" value="UPF0761 MEMBRANE PROTEIN YIHY"/>
    <property type="match status" value="1"/>
</dbReference>
<gene>
    <name evidence="8" type="ORF">ACFOGJ_00750</name>
</gene>
<keyword evidence="4 7" id="KW-1133">Transmembrane helix</keyword>
<feature type="transmembrane region" description="Helical" evidence="7">
    <location>
        <begin position="50"/>
        <end position="79"/>
    </location>
</feature>
<keyword evidence="2" id="KW-1003">Cell membrane</keyword>
<keyword evidence="5 7" id="KW-0472">Membrane</keyword>
<evidence type="ECO:0000256" key="1">
    <source>
        <dbReference type="ARBA" id="ARBA00004651"/>
    </source>
</evidence>
<feature type="transmembrane region" description="Helical" evidence="7">
    <location>
        <begin position="200"/>
        <end position="224"/>
    </location>
</feature>
<feature type="transmembrane region" description="Helical" evidence="7">
    <location>
        <begin position="160"/>
        <end position="188"/>
    </location>
</feature>
<keyword evidence="9" id="KW-1185">Reference proteome</keyword>
<comment type="subcellular location">
    <subcellularLocation>
        <location evidence="1">Cell membrane</location>
        <topology evidence="1">Multi-pass membrane protein</topology>
    </subcellularLocation>
</comment>
<evidence type="ECO:0000256" key="7">
    <source>
        <dbReference type="SAM" id="Phobius"/>
    </source>
</evidence>
<dbReference type="Pfam" id="PF03631">
    <property type="entry name" value="Virul_fac_BrkB"/>
    <property type="match status" value="1"/>
</dbReference>
<dbReference type="PANTHER" id="PTHR30213">
    <property type="entry name" value="INNER MEMBRANE PROTEIN YHJD"/>
    <property type="match status" value="1"/>
</dbReference>
<protein>
    <submittedName>
        <fullName evidence="8">YihY/virulence factor BrkB family protein</fullName>
    </submittedName>
</protein>
<comment type="caution">
    <text evidence="8">The sequence shown here is derived from an EMBL/GenBank/DDBJ whole genome shotgun (WGS) entry which is preliminary data.</text>
</comment>
<dbReference type="EMBL" id="JBHRTR010000004">
    <property type="protein sequence ID" value="MFC3225738.1"/>
    <property type="molecule type" value="Genomic_DNA"/>
</dbReference>
<accession>A0ABV7KTM2</accession>
<dbReference type="Proteomes" id="UP001595528">
    <property type="component" value="Unassembled WGS sequence"/>
</dbReference>
<feature type="transmembrane region" description="Helical" evidence="7">
    <location>
        <begin position="119"/>
        <end position="140"/>
    </location>
</feature>
<proteinExistence type="predicted"/>
<feature type="transmembrane region" description="Helical" evidence="7">
    <location>
        <begin position="268"/>
        <end position="289"/>
    </location>
</feature>
<dbReference type="NCBIfam" id="TIGR00765">
    <property type="entry name" value="yihY_not_rbn"/>
    <property type="match status" value="1"/>
</dbReference>
<evidence type="ECO:0000256" key="6">
    <source>
        <dbReference type="SAM" id="MobiDB-lite"/>
    </source>
</evidence>
<dbReference type="InterPro" id="IPR017039">
    <property type="entry name" value="Virul_fac_BrkB"/>
</dbReference>
<evidence type="ECO:0000313" key="8">
    <source>
        <dbReference type="EMBL" id="MFC3225738.1"/>
    </source>
</evidence>
<organism evidence="8 9">
    <name type="scientific">Marinibaculum pumilum</name>
    <dbReference type="NCBI Taxonomy" id="1766165"/>
    <lineage>
        <taxon>Bacteria</taxon>
        <taxon>Pseudomonadati</taxon>
        <taxon>Pseudomonadota</taxon>
        <taxon>Alphaproteobacteria</taxon>
        <taxon>Rhodospirillales</taxon>
        <taxon>Rhodospirillaceae</taxon>
        <taxon>Marinibaculum</taxon>
    </lineage>
</organism>
<evidence type="ECO:0000256" key="2">
    <source>
        <dbReference type="ARBA" id="ARBA00022475"/>
    </source>
</evidence>
<evidence type="ECO:0000256" key="4">
    <source>
        <dbReference type="ARBA" id="ARBA00022989"/>
    </source>
</evidence>
<reference evidence="9" key="1">
    <citation type="journal article" date="2019" name="Int. J. Syst. Evol. Microbiol.">
        <title>The Global Catalogue of Microorganisms (GCM) 10K type strain sequencing project: providing services to taxonomists for standard genome sequencing and annotation.</title>
        <authorList>
            <consortium name="The Broad Institute Genomics Platform"/>
            <consortium name="The Broad Institute Genome Sequencing Center for Infectious Disease"/>
            <person name="Wu L."/>
            <person name="Ma J."/>
        </authorList>
    </citation>
    <scope>NUCLEOTIDE SEQUENCE [LARGE SCALE GENOMIC DNA]</scope>
    <source>
        <strain evidence="9">KCTC 42964</strain>
    </source>
</reference>
<evidence type="ECO:0000256" key="3">
    <source>
        <dbReference type="ARBA" id="ARBA00022692"/>
    </source>
</evidence>
<dbReference type="RefSeq" id="WP_379897471.1">
    <property type="nucleotide sequence ID" value="NZ_JBHRTR010000004.1"/>
</dbReference>
<feature type="transmembrane region" description="Helical" evidence="7">
    <location>
        <begin position="236"/>
        <end position="262"/>
    </location>
</feature>
<name>A0ABV7KTM2_9PROT</name>
<keyword evidence="3 7" id="KW-0812">Transmembrane</keyword>
<evidence type="ECO:0000313" key="9">
    <source>
        <dbReference type="Proteomes" id="UP001595528"/>
    </source>
</evidence>
<evidence type="ECO:0000256" key="5">
    <source>
        <dbReference type="ARBA" id="ARBA00023136"/>
    </source>
</evidence>
<feature type="region of interest" description="Disordered" evidence="6">
    <location>
        <begin position="1"/>
        <end position="25"/>
    </location>
</feature>